<organism evidence="2 3">
    <name type="scientific">Armatimonas rosea</name>
    <dbReference type="NCBI Taxonomy" id="685828"/>
    <lineage>
        <taxon>Bacteria</taxon>
        <taxon>Bacillati</taxon>
        <taxon>Armatimonadota</taxon>
        <taxon>Armatimonadia</taxon>
        <taxon>Armatimonadales</taxon>
        <taxon>Armatimonadaceae</taxon>
        <taxon>Armatimonas</taxon>
    </lineage>
</organism>
<dbReference type="Proteomes" id="UP000520814">
    <property type="component" value="Unassembled WGS sequence"/>
</dbReference>
<name>A0A7W9W547_ARMRO</name>
<sequence>MGIGILIYTTAAVLFYAYLLATARPETKTE</sequence>
<evidence type="ECO:0000313" key="3">
    <source>
        <dbReference type="Proteomes" id="UP000520814"/>
    </source>
</evidence>
<evidence type="ECO:0000313" key="2">
    <source>
        <dbReference type="EMBL" id="MBB6048525.1"/>
    </source>
</evidence>
<keyword evidence="1" id="KW-0812">Transmembrane</keyword>
<gene>
    <name evidence="2" type="ORF">HNQ39_000287</name>
</gene>
<keyword evidence="1" id="KW-1133">Transmembrane helix</keyword>
<keyword evidence="1" id="KW-0472">Membrane</keyword>
<reference evidence="2 3" key="1">
    <citation type="submission" date="2020-08" db="EMBL/GenBank/DDBJ databases">
        <title>Genomic Encyclopedia of Type Strains, Phase IV (KMG-IV): sequencing the most valuable type-strain genomes for metagenomic binning, comparative biology and taxonomic classification.</title>
        <authorList>
            <person name="Goeker M."/>
        </authorList>
    </citation>
    <scope>NUCLEOTIDE SEQUENCE [LARGE SCALE GENOMIC DNA]</scope>
    <source>
        <strain evidence="2 3">DSM 23562</strain>
    </source>
</reference>
<feature type="transmembrane region" description="Helical" evidence="1">
    <location>
        <begin position="6"/>
        <end position="23"/>
    </location>
</feature>
<dbReference type="EMBL" id="JACHGW010000001">
    <property type="protein sequence ID" value="MBB6048525.1"/>
    <property type="molecule type" value="Genomic_DNA"/>
</dbReference>
<protein>
    <submittedName>
        <fullName evidence="2">Uncharacterized protein</fullName>
    </submittedName>
</protein>
<comment type="caution">
    <text evidence="2">The sequence shown here is derived from an EMBL/GenBank/DDBJ whole genome shotgun (WGS) entry which is preliminary data.</text>
</comment>
<keyword evidence="3" id="KW-1185">Reference proteome</keyword>
<accession>A0A7W9W547</accession>
<proteinExistence type="predicted"/>
<dbReference type="AlphaFoldDB" id="A0A7W9W547"/>
<evidence type="ECO:0000256" key="1">
    <source>
        <dbReference type="SAM" id="Phobius"/>
    </source>
</evidence>